<protein>
    <recommendedName>
        <fullName evidence="1">peptide-methionine (R)-S-oxide reductase</fullName>
        <ecNumber evidence="1">1.8.4.12</ecNumber>
    </recommendedName>
</protein>
<dbReference type="KEGG" id="fbe:FF125_15855"/>
<dbReference type="GO" id="GO:0005737">
    <property type="term" value="C:cytoplasm"/>
    <property type="evidence" value="ECO:0007669"/>
    <property type="project" value="TreeGrafter"/>
</dbReference>
<dbReference type="OrthoDB" id="4174719at2"/>
<dbReference type="PROSITE" id="PS51790">
    <property type="entry name" value="MSRB"/>
    <property type="match status" value="1"/>
</dbReference>
<dbReference type="InterPro" id="IPR011057">
    <property type="entry name" value="Mss4-like_sf"/>
</dbReference>
<dbReference type="NCBIfam" id="TIGR00357">
    <property type="entry name" value="peptide-methionine (R)-S-oxide reductase MsrB"/>
    <property type="match status" value="1"/>
</dbReference>
<keyword evidence="7" id="KW-1185">Reference proteome</keyword>
<dbReference type="AlphaFoldDB" id="A0A5B7TX74"/>
<dbReference type="PANTHER" id="PTHR10173:SF52">
    <property type="entry name" value="METHIONINE-R-SULFOXIDE REDUCTASE B1"/>
    <property type="match status" value="1"/>
</dbReference>
<sequence>MKSIFTLLCISLLISCSGNAQKSKKENKDMTDNKDKIVKTDAEWKAELTDQEYYVLRQKGTDRPGDTGYTKHFEKGTYVCRACNAQLFKSGSKYESHCGWPSFDDAIPGTVDFKKDNSAGMIRTEITCTKCDGHLGHVFDDGPKETTGQRYCVNTSSIKFVPAEKK</sequence>
<dbReference type="SUPFAM" id="SSF51316">
    <property type="entry name" value="Mss4-like"/>
    <property type="match status" value="1"/>
</dbReference>
<gene>
    <name evidence="6" type="primary">msrB</name>
    <name evidence="6" type="ORF">FF125_15855</name>
</gene>
<dbReference type="PROSITE" id="PS51257">
    <property type="entry name" value="PROKAR_LIPOPROTEIN"/>
    <property type="match status" value="1"/>
</dbReference>
<evidence type="ECO:0000256" key="2">
    <source>
        <dbReference type="ARBA" id="ARBA00023002"/>
    </source>
</evidence>
<dbReference type="GO" id="GO:0033743">
    <property type="term" value="F:peptide-methionine (R)-S-oxide reductase activity"/>
    <property type="evidence" value="ECO:0007669"/>
    <property type="project" value="UniProtKB-EC"/>
</dbReference>
<dbReference type="PANTHER" id="PTHR10173">
    <property type="entry name" value="METHIONINE SULFOXIDE REDUCTASE"/>
    <property type="match status" value="1"/>
</dbReference>
<dbReference type="RefSeq" id="WP_138950712.1">
    <property type="nucleotide sequence ID" value="NZ_CP040749.1"/>
</dbReference>
<evidence type="ECO:0000256" key="4">
    <source>
        <dbReference type="SAM" id="SignalP"/>
    </source>
</evidence>
<feature type="signal peptide" evidence="4">
    <location>
        <begin position="1"/>
        <end position="20"/>
    </location>
</feature>
<evidence type="ECO:0000256" key="3">
    <source>
        <dbReference type="ARBA" id="ARBA00048488"/>
    </source>
</evidence>
<keyword evidence="4" id="KW-0732">Signal</keyword>
<feature type="domain" description="MsrB" evidence="5">
    <location>
        <begin position="41"/>
        <end position="163"/>
    </location>
</feature>
<reference evidence="6 7" key="1">
    <citation type="submission" date="2019-05" db="EMBL/GenBank/DDBJ databases">
        <title>Algicella ahnfeltiae gen. nov., sp. nov., a novel marine bacterium of the family Flavobacteriaceae isolated from a red alga.</title>
        <authorList>
            <person name="Nedashkovskaya O.I."/>
            <person name="Kukhlevskiy A.D."/>
            <person name="Kim S.-G."/>
            <person name="Zhukova N.V."/>
            <person name="Mikhailov V.V."/>
        </authorList>
    </citation>
    <scope>NUCLEOTIDE SEQUENCE [LARGE SCALE GENOMIC DNA]</scope>
    <source>
        <strain evidence="6 7">10Alg115</strain>
    </source>
</reference>
<dbReference type="InterPro" id="IPR002579">
    <property type="entry name" value="Met_Sox_Rdtase_MsrB_dom"/>
</dbReference>
<dbReference type="GO" id="GO:0030091">
    <property type="term" value="P:protein repair"/>
    <property type="evidence" value="ECO:0007669"/>
    <property type="project" value="InterPro"/>
</dbReference>
<accession>A0A5B7TX74</accession>
<name>A0A5B7TX74_9FLAO</name>
<evidence type="ECO:0000259" key="5">
    <source>
        <dbReference type="PROSITE" id="PS51790"/>
    </source>
</evidence>
<dbReference type="EMBL" id="CP040749">
    <property type="protein sequence ID" value="QCX39841.1"/>
    <property type="molecule type" value="Genomic_DNA"/>
</dbReference>
<feature type="chain" id="PRO_5023112865" description="peptide-methionine (R)-S-oxide reductase" evidence="4">
    <location>
        <begin position="21"/>
        <end position="166"/>
    </location>
</feature>
<dbReference type="InterPro" id="IPR028427">
    <property type="entry name" value="Met_Sox_Rdtase_MsrB"/>
</dbReference>
<evidence type="ECO:0000313" key="6">
    <source>
        <dbReference type="EMBL" id="QCX39841.1"/>
    </source>
</evidence>
<dbReference type="Gene3D" id="2.170.150.20">
    <property type="entry name" value="Peptide methionine sulfoxide reductase"/>
    <property type="match status" value="1"/>
</dbReference>
<dbReference type="Proteomes" id="UP000306229">
    <property type="component" value="Chromosome"/>
</dbReference>
<dbReference type="GO" id="GO:0006979">
    <property type="term" value="P:response to oxidative stress"/>
    <property type="evidence" value="ECO:0007669"/>
    <property type="project" value="InterPro"/>
</dbReference>
<proteinExistence type="predicted"/>
<keyword evidence="2 6" id="KW-0560">Oxidoreductase</keyword>
<dbReference type="EC" id="1.8.4.12" evidence="1"/>
<comment type="catalytic activity">
    <reaction evidence="3">
        <text>L-methionyl-[protein] + [thioredoxin]-disulfide + H2O = L-methionyl-(R)-S-oxide-[protein] + [thioredoxin]-dithiol</text>
        <dbReference type="Rhea" id="RHEA:24164"/>
        <dbReference type="Rhea" id="RHEA-COMP:10698"/>
        <dbReference type="Rhea" id="RHEA-COMP:10700"/>
        <dbReference type="Rhea" id="RHEA-COMP:12313"/>
        <dbReference type="Rhea" id="RHEA-COMP:12314"/>
        <dbReference type="ChEBI" id="CHEBI:15377"/>
        <dbReference type="ChEBI" id="CHEBI:16044"/>
        <dbReference type="ChEBI" id="CHEBI:29950"/>
        <dbReference type="ChEBI" id="CHEBI:45764"/>
        <dbReference type="ChEBI" id="CHEBI:50058"/>
        <dbReference type="EC" id="1.8.4.12"/>
    </reaction>
</comment>
<evidence type="ECO:0000256" key="1">
    <source>
        <dbReference type="ARBA" id="ARBA00012499"/>
    </source>
</evidence>
<dbReference type="Pfam" id="PF01641">
    <property type="entry name" value="SelR"/>
    <property type="match status" value="1"/>
</dbReference>
<organism evidence="6 7">
    <name type="scientific">Aureibaculum algae</name>
    <dbReference type="NCBI Taxonomy" id="2584122"/>
    <lineage>
        <taxon>Bacteria</taxon>
        <taxon>Pseudomonadati</taxon>
        <taxon>Bacteroidota</taxon>
        <taxon>Flavobacteriia</taxon>
        <taxon>Flavobacteriales</taxon>
        <taxon>Flavobacteriaceae</taxon>
        <taxon>Aureibaculum</taxon>
    </lineage>
</organism>
<evidence type="ECO:0000313" key="7">
    <source>
        <dbReference type="Proteomes" id="UP000306229"/>
    </source>
</evidence>